<dbReference type="Pfam" id="PF01978">
    <property type="entry name" value="TrmB"/>
    <property type="match status" value="1"/>
</dbReference>
<accession>A0A348B3Z5</accession>
<dbReference type="NCBIfam" id="NF040939">
    <property type="entry name" value="trans_reg_lrs14"/>
    <property type="match status" value="1"/>
</dbReference>
<evidence type="ECO:0000313" key="4">
    <source>
        <dbReference type="Proteomes" id="UP000276741"/>
    </source>
</evidence>
<reference evidence="4" key="2">
    <citation type="submission" date="2018-04" db="EMBL/GenBank/DDBJ databases">
        <title>Complete genome sequence of Sulfodiicoccus acidiphilus strain HS-1.</title>
        <authorList>
            <person name="Sakai H.D."/>
            <person name="Kurosawa N."/>
        </authorList>
    </citation>
    <scope>NUCLEOTIDE SEQUENCE [LARGE SCALE GENOMIC DNA]</scope>
    <source>
        <strain evidence="4">HS-1</strain>
    </source>
</reference>
<name>A0A348B3Z5_9CREN</name>
<dbReference type="GeneID" id="38666801"/>
<dbReference type="EMBL" id="BMQS01000002">
    <property type="protein sequence ID" value="GGT88169.1"/>
    <property type="molecule type" value="Genomic_DNA"/>
</dbReference>
<dbReference type="Proteomes" id="UP000616143">
    <property type="component" value="Unassembled WGS sequence"/>
</dbReference>
<evidence type="ECO:0000259" key="1">
    <source>
        <dbReference type="Pfam" id="PF01978"/>
    </source>
</evidence>
<dbReference type="RefSeq" id="WP_126451354.1">
    <property type="nucleotide sequence ID" value="NZ_AP018553.1"/>
</dbReference>
<dbReference type="SUPFAM" id="SSF46785">
    <property type="entry name" value="Winged helix' DNA-binding domain"/>
    <property type="match status" value="1"/>
</dbReference>
<dbReference type="InterPro" id="IPR036390">
    <property type="entry name" value="WH_DNA-bd_sf"/>
</dbReference>
<gene>
    <name evidence="3" type="ORF">GCM10007116_02660</name>
    <name evidence="2" type="ORF">HS1genome_1286</name>
</gene>
<dbReference type="InterPro" id="IPR053795">
    <property type="entry name" value="Lrs14"/>
</dbReference>
<dbReference type="AlphaFoldDB" id="A0A348B3Z5"/>
<dbReference type="Proteomes" id="UP000276741">
    <property type="component" value="Chromosome"/>
</dbReference>
<protein>
    <submittedName>
        <fullName evidence="2">Transcriptional regulator</fullName>
    </submittedName>
</protein>
<dbReference type="GO" id="GO:0003700">
    <property type="term" value="F:DNA-binding transcription factor activity"/>
    <property type="evidence" value="ECO:0007669"/>
    <property type="project" value="InterPro"/>
</dbReference>
<dbReference type="InterPro" id="IPR002831">
    <property type="entry name" value="Tscrpt_reg_TrmB_N"/>
</dbReference>
<evidence type="ECO:0000313" key="2">
    <source>
        <dbReference type="EMBL" id="BBD72897.1"/>
    </source>
</evidence>
<evidence type="ECO:0000313" key="3">
    <source>
        <dbReference type="EMBL" id="GGT88169.1"/>
    </source>
</evidence>
<dbReference type="InterPro" id="IPR036388">
    <property type="entry name" value="WH-like_DNA-bd_sf"/>
</dbReference>
<reference evidence="3" key="4">
    <citation type="submission" date="2020-09" db="EMBL/GenBank/DDBJ databases">
        <authorList>
            <person name="Sun Q."/>
            <person name="Ohkuma M."/>
        </authorList>
    </citation>
    <scope>NUCLEOTIDE SEQUENCE</scope>
    <source>
        <strain evidence="3">JCM 31740</strain>
    </source>
</reference>
<dbReference type="EMBL" id="AP018553">
    <property type="protein sequence ID" value="BBD72897.1"/>
    <property type="molecule type" value="Genomic_DNA"/>
</dbReference>
<keyword evidence="4" id="KW-1185">Reference proteome</keyword>
<dbReference type="Gene3D" id="1.10.10.10">
    <property type="entry name" value="Winged helix-like DNA-binding domain superfamily/Winged helix DNA-binding domain"/>
    <property type="match status" value="1"/>
</dbReference>
<reference evidence="3" key="1">
    <citation type="journal article" date="2014" name="Int. J. Syst. Evol. Microbiol.">
        <title>Complete genome sequence of Corynebacterium casei LMG S-19264T (=DSM 44701T), isolated from a smear-ripened cheese.</title>
        <authorList>
            <consortium name="US DOE Joint Genome Institute (JGI-PGF)"/>
            <person name="Walter F."/>
            <person name="Albersmeier A."/>
            <person name="Kalinowski J."/>
            <person name="Ruckert C."/>
        </authorList>
    </citation>
    <scope>NUCLEOTIDE SEQUENCE</scope>
    <source>
        <strain evidence="3">JCM 31740</strain>
    </source>
</reference>
<feature type="domain" description="Transcription regulator TrmB N-terminal" evidence="1">
    <location>
        <begin position="28"/>
        <end position="102"/>
    </location>
</feature>
<reference evidence="2" key="3">
    <citation type="journal article" date="2019" name="BMC Res. Notes">
        <title>Complete genome sequence of the Sulfodiicoccus acidiphilus strain HS-1T, the first crenarchaeon that lacks polB3, isolated from an acidic hot spring in Ohwaku-dani, Hakone, Japan.</title>
        <authorList>
            <person name="Sakai H.D."/>
            <person name="Kurosawa N."/>
        </authorList>
    </citation>
    <scope>NUCLEOTIDE SEQUENCE</scope>
    <source>
        <strain evidence="2">HS-1</strain>
    </source>
</reference>
<organism evidence="2 4">
    <name type="scientific">Sulfodiicoccus acidiphilus</name>
    <dbReference type="NCBI Taxonomy" id="1670455"/>
    <lineage>
        <taxon>Archaea</taxon>
        <taxon>Thermoproteota</taxon>
        <taxon>Thermoprotei</taxon>
        <taxon>Sulfolobales</taxon>
        <taxon>Sulfolobaceae</taxon>
        <taxon>Sulfodiicoccus</taxon>
    </lineage>
</organism>
<proteinExistence type="predicted"/>
<dbReference type="KEGG" id="sacd:HS1genome_1286"/>
<sequence>MEEFPNVPFEGVRIKLPSGKDANLVDILSFCYGLSETDIVVLLNLIKGQPRGTEEIEGQLKLSKASINRSLNKLLEMNLVMRIKETGNKAGRPRYLYRARNYEELREKITNDIKECSAKMEGLIQTVLRGNDQH</sequence>
<dbReference type="OrthoDB" id="32909at2157"/>